<evidence type="ECO:0000313" key="1">
    <source>
        <dbReference type="EMBL" id="QNP41588.1"/>
    </source>
</evidence>
<dbReference type="Proteomes" id="UP000516018">
    <property type="component" value="Chromosome"/>
</dbReference>
<sequence length="95" mass="10604">MSADTKTPFERVNDTLAQLKEMRHYSKNNVERLTAQWLLFDGELKKLKQAANIEALMTRQGELHDALEAEISALEELVVQLQPAAEEDAGGGTVH</sequence>
<evidence type="ECO:0000313" key="2">
    <source>
        <dbReference type="Proteomes" id="UP000516018"/>
    </source>
</evidence>
<accession>A0A7H0FZX2</accession>
<name>A0A7H0FZX2_9GAMM</name>
<keyword evidence="2" id="KW-1185">Reference proteome</keyword>
<dbReference type="KEGG" id="lsx:H8B22_05100"/>
<proteinExistence type="predicted"/>
<dbReference type="RefSeq" id="WP_187713024.1">
    <property type="nucleotide sequence ID" value="NZ_CP060820.1"/>
</dbReference>
<dbReference type="AlphaFoldDB" id="A0A7H0FZX2"/>
<reference evidence="1 2" key="1">
    <citation type="submission" date="2020-08" db="EMBL/GenBank/DDBJ databases">
        <title>Lysobacter sp. II4 sp. nov., isolated from soil.</title>
        <authorList>
            <person name="Woo C.Y."/>
            <person name="Kim J."/>
        </authorList>
    </citation>
    <scope>NUCLEOTIDE SEQUENCE [LARGE SCALE GENOMIC DNA]</scope>
    <source>
        <strain evidence="1 2">II4</strain>
    </source>
</reference>
<organism evidence="1 2">
    <name type="scientific">Agrilutibacter terrestris</name>
    <dbReference type="NCBI Taxonomy" id="2865112"/>
    <lineage>
        <taxon>Bacteria</taxon>
        <taxon>Pseudomonadati</taxon>
        <taxon>Pseudomonadota</taxon>
        <taxon>Gammaproteobacteria</taxon>
        <taxon>Lysobacterales</taxon>
        <taxon>Lysobacteraceae</taxon>
        <taxon>Agrilutibacter</taxon>
    </lineage>
</organism>
<protein>
    <submittedName>
        <fullName evidence="1">Uncharacterized protein</fullName>
    </submittedName>
</protein>
<dbReference type="EMBL" id="CP060820">
    <property type="protein sequence ID" value="QNP41588.1"/>
    <property type="molecule type" value="Genomic_DNA"/>
</dbReference>
<gene>
    <name evidence="1" type="ORF">H8B22_05100</name>
</gene>